<comment type="caution">
    <text evidence="2">The sequence shown here is derived from an EMBL/GenBank/DDBJ whole genome shotgun (WGS) entry which is preliminary data.</text>
</comment>
<organism evidence="2 3">
    <name type="scientific">Nepenthes gracilis</name>
    <name type="common">Slender pitcher plant</name>
    <dbReference type="NCBI Taxonomy" id="150966"/>
    <lineage>
        <taxon>Eukaryota</taxon>
        <taxon>Viridiplantae</taxon>
        <taxon>Streptophyta</taxon>
        <taxon>Embryophyta</taxon>
        <taxon>Tracheophyta</taxon>
        <taxon>Spermatophyta</taxon>
        <taxon>Magnoliopsida</taxon>
        <taxon>eudicotyledons</taxon>
        <taxon>Gunneridae</taxon>
        <taxon>Pentapetalae</taxon>
        <taxon>Caryophyllales</taxon>
        <taxon>Nepenthaceae</taxon>
        <taxon>Nepenthes</taxon>
    </lineage>
</organism>
<gene>
    <name evidence="2" type="ORF">Nepgr_015855</name>
</gene>
<proteinExistence type="predicted"/>
<dbReference type="Proteomes" id="UP001279734">
    <property type="component" value="Unassembled WGS sequence"/>
</dbReference>
<protein>
    <submittedName>
        <fullName evidence="2">Uncharacterized protein</fullName>
    </submittedName>
</protein>
<evidence type="ECO:0000313" key="3">
    <source>
        <dbReference type="Proteomes" id="UP001279734"/>
    </source>
</evidence>
<keyword evidence="1" id="KW-1133">Transmembrane helix</keyword>
<evidence type="ECO:0000256" key="1">
    <source>
        <dbReference type="SAM" id="Phobius"/>
    </source>
</evidence>
<accession>A0AAD3SNI6</accession>
<feature type="transmembrane region" description="Helical" evidence="1">
    <location>
        <begin position="48"/>
        <end position="68"/>
    </location>
</feature>
<evidence type="ECO:0000313" key="2">
    <source>
        <dbReference type="EMBL" id="GMH14014.1"/>
    </source>
</evidence>
<dbReference type="EMBL" id="BSYO01000013">
    <property type="protein sequence ID" value="GMH14014.1"/>
    <property type="molecule type" value="Genomic_DNA"/>
</dbReference>
<sequence length="123" mass="13808">MARKAGQSAGYTTAIKQDKRQLWGYQPQEPTFKIHRFSDSQATLQQELYAEVYFAPPAAILVVCWAGRPFAAEAVLGIYLVWHWLCMAMQIPGGVLWVPCLRSVRKLNGVLFAWSPNGLGRLV</sequence>
<keyword evidence="1" id="KW-0472">Membrane</keyword>
<keyword evidence="3" id="KW-1185">Reference proteome</keyword>
<reference evidence="2" key="1">
    <citation type="submission" date="2023-05" db="EMBL/GenBank/DDBJ databases">
        <title>Nepenthes gracilis genome sequencing.</title>
        <authorList>
            <person name="Fukushima K."/>
        </authorList>
    </citation>
    <scope>NUCLEOTIDE SEQUENCE</scope>
    <source>
        <strain evidence="2">SING2019-196</strain>
    </source>
</reference>
<feature type="transmembrane region" description="Helical" evidence="1">
    <location>
        <begin position="74"/>
        <end position="98"/>
    </location>
</feature>
<name>A0AAD3SNI6_NEPGR</name>
<dbReference type="AlphaFoldDB" id="A0AAD3SNI6"/>
<keyword evidence="1" id="KW-0812">Transmembrane</keyword>